<keyword evidence="5" id="KW-0156">Chromatin regulator</keyword>
<keyword evidence="6" id="KW-0805">Transcription regulation</keyword>
<evidence type="ECO:0000256" key="8">
    <source>
        <dbReference type="ARBA" id="ARBA00023163"/>
    </source>
</evidence>
<evidence type="ECO:0000256" key="4">
    <source>
        <dbReference type="ARBA" id="ARBA00022833"/>
    </source>
</evidence>
<evidence type="ECO:0000256" key="9">
    <source>
        <dbReference type="ARBA" id="ARBA00023242"/>
    </source>
</evidence>
<dbReference type="GO" id="GO:0070461">
    <property type="term" value="C:SAGA-type complex"/>
    <property type="evidence" value="ECO:0007669"/>
    <property type="project" value="UniProtKB-ARBA"/>
</dbReference>
<evidence type="ECO:0000256" key="5">
    <source>
        <dbReference type="ARBA" id="ARBA00022853"/>
    </source>
</evidence>
<comment type="subcellular location">
    <subcellularLocation>
        <location evidence="1 10">Nucleus</location>
    </subcellularLocation>
</comment>
<sequence length="463" mass="50619">MNDEESRILAQIDAVERLSNGCAARNSVFGSSLAILSDLIDGCLLDVAIESHRRAWQGEEIKDRAEDLAQDAPAPPPEILKTWGQKNDRDFFGQQLQRMQVEMIDCVHCHRQVPPTRFAPHLEKCLGKGRNASRLARRPQGNTSSQQQMHPPQQQQQPHKAKKSSQSLQHAPPLPKQRKAVSTLPAPPPAASLAEASFSDSFNFDSPLDFQSSDLEDKFDAMDGGLRGDFDEDSELTSMLYGSGANKAKRKLGGDVGNSNGKMRRKVRSLLAERVKLMHLVAYLNPRSASADAMDAGVAQAISHSADTFRKLATSTDRNSKLSRQEDVQCILDNVCCVVSQRESTKDKICANSVNCPIHTNQQRQEVRRHLKAATGGGGLPDLLGNARRPCQDLLRAGDPCSAVQRVIATPAPGERSHAASCVACWKARASPVDVQGVYRPCERGTPGCAAPLRLREALRHHA</sequence>
<keyword evidence="3" id="KW-0863">Zinc-finger</keyword>
<comment type="similarity">
    <text evidence="10">Belongs to the SGF11 family.</text>
</comment>
<keyword evidence="8" id="KW-0804">Transcription</keyword>
<accession>A0AAE0FWR1</accession>
<gene>
    <name evidence="12" type="ORF">CYMTET_24738</name>
</gene>
<keyword evidence="4" id="KW-0862">Zinc</keyword>
<proteinExistence type="inferred from homology"/>
<dbReference type="Pfam" id="PF08209">
    <property type="entry name" value="Sgf11"/>
    <property type="match status" value="1"/>
</dbReference>
<keyword evidence="13" id="KW-1185">Reference proteome</keyword>
<dbReference type="Gene3D" id="6.10.140.1270">
    <property type="match status" value="1"/>
</dbReference>
<dbReference type="EMBL" id="LGRX02012911">
    <property type="protein sequence ID" value="KAK3266661.1"/>
    <property type="molecule type" value="Genomic_DNA"/>
</dbReference>
<evidence type="ECO:0000256" key="3">
    <source>
        <dbReference type="ARBA" id="ARBA00022771"/>
    </source>
</evidence>
<dbReference type="GO" id="GO:0005634">
    <property type="term" value="C:nucleus"/>
    <property type="evidence" value="ECO:0007669"/>
    <property type="project" value="UniProtKB-SubCell"/>
</dbReference>
<evidence type="ECO:0000313" key="13">
    <source>
        <dbReference type="Proteomes" id="UP001190700"/>
    </source>
</evidence>
<name>A0AAE0FWR1_9CHLO</name>
<dbReference type="GO" id="GO:0008270">
    <property type="term" value="F:zinc ion binding"/>
    <property type="evidence" value="ECO:0007669"/>
    <property type="project" value="UniProtKB-KW"/>
</dbReference>
<feature type="region of interest" description="Disordered" evidence="11">
    <location>
        <begin position="130"/>
        <end position="192"/>
    </location>
</feature>
<keyword evidence="9" id="KW-0539">Nucleus</keyword>
<keyword evidence="2" id="KW-0479">Metal-binding</keyword>
<evidence type="ECO:0000256" key="6">
    <source>
        <dbReference type="ARBA" id="ARBA00023015"/>
    </source>
</evidence>
<comment type="caution">
    <text evidence="12">The sequence shown here is derived from an EMBL/GenBank/DDBJ whole genome shotgun (WGS) entry which is preliminary data.</text>
</comment>
<feature type="compositionally biased region" description="Low complexity" evidence="11">
    <location>
        <begin position="144"/>
        <end position="158"/>
    </location>
</feature>
<dbReference type="InterPro" id="IPR013246">
    <property type="entry name" value="SAGA_su_Sgf11"/>
</dbReference>
<dbReference type="PANTHER" id="PTHR47674">
    <property type="entry name" value="SAGA-ASSOCIATED FACTOR 11"/>
    <property type="match status" value="1"/>
</dbReference>
<evidence type="ECO:0000256" key="2">
    <source>
        <dbReference type="ARBA" id="ARBA00022723"/>
    </source>
</evidence>
<protein>
    <recommendedName>
        <fullName evidence="10">SAGA-associated factor 11</fullName>
    </recommendedName>
</protein>
<evidence type="ECO:0000256" key="7">
    <source>
        <dbReference type="ARBA" id="ARBA00023159"/>
    </source>
</evidence>
<evidence type="ECO:0000256" key="11">
    <source>
        <dbReference type="SAM" id="MobiDB-lite"/>
    </source>
</evidence>
<organism evidence="12 13">
    <name type="scientific">Cymbomonas tetramitiformis</name>
    <dbReference type="NCBI Taxonomy" id="36881"/>
    <lineage>
        <taxon>Eukaryota</taxon>
        <taxon>Viridiplantae</taxon>
        <taxon>Chlorophyta</taxon>
        <taxon>Pyramimonadophyceae</taxon>
        <taxon>Pyramimonadales</taxon>
        <taxon>Pyramimonadaceae</taxon>
        <taxon>Cymbomonas</taxon>
    </lineage>
</organism>
<evidence type="ECO:0000313" key="12">
    <source>
        <dbReference type="EMBL" id="KAK3266661.1"/>
    </source>
</evidence>
<dbReference type="Gene3D" id="3.30.160.60">
    <property type="entry name" value="Classic Zinc Finger"/>
    <property type="match status" value="1"/>
</dbReference>
<reference evidence="12 13" key="1">
    <citation type="journal article" date="2015" name="Genome Biol. Evol.">
        <title>Comparative Genomics of a Bacterivorous Green Alga Reveals Evolutionary Causalities and Consequences of Phago-Mixotrophic Mode of Nutrition.</title>
        <authorList>
            <person name="Burns J.A."/>
            <person name="Paasch A."/>
            <person name="Narechania A."/>
            <person name="Kim E."/>
        </authorList>
    </citation>
    <scope>NUCLEOTIDE SEQUENCE [LARGE SCALE GENOMIC DNA]</scope>
    <source>
        <strain evidence="12 13">PLY_AMNH</strain>
    </source>
</reference>
<dbReference type="PANTHER" id="PTHR47674:SF3">
    <property type="entry name" value="SAGA-ASSOCIATED FACTOR 11"/>
    <property type="match status" value="1"/>
</dbReference>
<evidence type="ECO:0000256" key="1">
    <source>
        <dbReference type="ARBA" id="ARBA00004123"/>
    </source>
</evidence>
<keyword evidence="7 10" id="KW-0010">Activator</keyword>
<evidence type="ECO:0000256" key="10">
    <source>
        <dbReference type="RuleBase" id="RU261113"/>
    </source>
</evidence>
<dbReference type="GO" id="GO:0006325">
    <property type="term" value="P:chromatin organization"/>
    <property type="evidence" value="ECO:0007669"/>
    <property type="project" value="UniProtKB-KW"/>
</dbReference>
<dbReference type="Proteomes" id="UP001190700">
    <property type="component" value="Unassembled WGS sequence"/>
</dbReference>
<dbReference type="AlphaFoldDB" id="A0AAE0FWR1"/>